<feature type="domain" description="Fatty acid desaturase" evidence="13">
    <location>
        <begin position="134"/>
        <end position="360"/>
    </location>
</feature>
<dbReference type="PANTHER" id="PTHR11351">
    <property type="entry name" value="ACYL-COA DESATURASE"/>
    <property type="match status" value="1"/>
</dbReference>
<dbReference type="STRING" id="595434.RISK_005861"/>
<dbReference type="Proteomes" id="UP000036367">
    <property type="component" value="Unassembled WGS sequence"/>
</dbReference>
<dbReference type="EC" id="1.14.19.1" evidence="14"/>
<keyword evidence="6 12" id="KW-1133">Transmembrane helix</keyword>
<evidence type="ECO:0000256" key="6">
    <source>
        <dbReference type="ARBA" id="ARBA00022989"/>
    </source>
</evidence>
<evidence type="ECO:0000256" key="2">
    <source>
        <dbReference type="ARBA" id="ARBA00008749"/>
    </source>
</evidence>
<dbReference type="CDD" id="cd03505">
    <property type="entry name" value="Delta9-FADS-like"/>
    <property type="match status" value="1"/>
</dbReference>
<evidence type="ECO:0000256" key="1">
    <source>
        <dbReference type="ARBA" id="ARBA00004141"/>
    </source>
</evidence>
<dbReference type="PATRIC" id="fig|595434.4.peg.5564"/>
<evidence type="ECO:0000256" key="7">
    <source>
        <dbReference type="ARBA" id="ARBA00023002"/>
    </source>
</evidence>
<keyword evidence="15" id="KW-1185">Reference proteome</keyword>
<evidence type="ECO:0000256" key="12">
    <source>
        <dbReference type="SAM" id="Phobius"/>
    </source>
</evidence>
<dbReference type="EMBL" id="LECT01000046">
    <property type="protein sequence ID" value="KLU02035.1"/>
    <property type="molecule type" value="Genomic_DNA"/>
</dbReference>
<sequence length="403" mass="45358">MTSCSADRARGHPLQAYLDDFITLSSLVGWPYNSHSVEWIHVGSSPLLVHSFTRSERLEASPHWACQMTHADQSVAPAASQEAEALMEDAAGVADPVGVVEPYEFTEIAIPIIAMHVLALFAFIPAFITGTNVLLLAIALVVFSNGITLGYHRLLTHKSLRVPKWLEYGYVGLALCCLQESPAKWVSTHRRHHSHSDEPDDPHSPTASFGWSHVGWLLWKRKGQHEFRTDDRYCADIIADPFYALMEKHPDLPAGIYILHAGAIWFVASALFLMENSFGSAIWQGVGVVLWCVVLRTVMIWHFSWSVNSLTHCFGYQNYKTSDQSRNNWLVAIVSNGEGWHNNHHHDPASASVQHKWWEFDPTYLQIRVLKRLGLATHVIEPRQVRKTVVEREDSSSLNKQAG</sequence>
<keyword evidence="7 14" id="KW-0560">Oxidoreductase</keyword>
<dbReference type="InterPro" id="IPR005804">
    <property type="entry name" value="FA_desaturase_dom"/>
</dbReference>
<comment type="similarity">
    <text evidence="2">Belongs to the fatty acid desaturase type 2 family.</text>
</comment>
<reference evidence="14" key="1">
    <citation type="submission" date="2015-05" db="EMBL/GenBank/DDBJ databases">
        <title>Permanent draft genome of Rhodopirellula islandicus K833.</title>
        <authorList>
            <person name="Kizina J."/>
            <person name="Richter M."/>
            <person name="Glockner F.O."/>
            <person name="Harder J."/>
        </authorList>
    </citation>
    <scope>NUCLEOTIDE SEQUENCE [LARGE SCALE GENOMIC DNA]</scope>
    <source>
        <strain evidence="14">K833</strain>
    </source>
</reference>
<keyword evidence="8" id="KW-0408">Iron</keyword>
<name>A0A0J1B5D5_RHOIS</name>
<dbReference type="PRINTS" id="PR00075">
    <property type="entry name" value="FACDDSATRASE"/>
</dbReference>
<keyword evidence="4 12" id="KW-0812">Transmembrane</keyword>
<evidence type="ECO:0000256" key="9">
    <source>
        <dbReference type="ARBA" id="ARBA00023098"/>
    </source>
</evidence>
<evidence type="ECO:0000256" key="4">
    <source>
        <dbReference type="ARBA" id="ARBA00022692"/>
    </source>
</evidence>
<evidence type="ECO:0000256" key="5">
    <source>
        <dbReference type="ARBA" id="ARBA00022832"/>
    </source>
</evidence>
<feature type="transmembrane region" description="Helical" evidence="12">
    <location>
        <begin position="134"/>
        <end position="151"/>
    </location>
</feature>
<dbReference type="PANTHER" id="PTHR11351:SF31">
    <property type="entry name" value="DESATURASE 1, ISOFORM A-RELATED"/>
    <property type="match status" value="1"/>
</dbReference>
<organism evidence="14 15">
    <name type="scientific">Rhodopirellula islandica</name>
    <dbReference type="NCBI Taxonomy" id="595434"/>
    <lineage>
        <taxon>Bacteria</taxon>
        <taxon>Pseudomonadati</taxon>
        <taxon>Planctomycetota</taxon>
        <taxon>Planctomycetia</taxon>
        <taxon>Pirellulales</taxon>
        <taxon>Pirellulaceae</taxon>
        <taxon>Rhodopirellula</taxon>
    </lineage>
</organism>
<dbReference type="AlphaFoldDB" id="A0A0J1B5D5"/>
<dbReference type="GO" id="GO:0006633">
    <property type="term" value="P:fatty acid biosynthetic process"/>
    <property type="evidence" value="ECO:0007669"/>
    <property type="project" value="UniProtKB-KW"/>
</dbReference>
<keyword evidence="10 12" id="KW-0472">Membrane</keyword>
<feature type="transmembrane region" description="Helical" evidence="12">
    <location>
        <begin position="108"/>
        <end position="128"/>
    </location>
</feature>
<evidence type="ECO:0000259" key="13">
    <source>
        <dbReference type="Pfam" id="PF00487"/>
    </source>
</evidence>
<keyword evidence="11" id="KW-0275">Fatty acid biosynthesis</keyword>
<gene>
    <name evidence="14" type="ORF">RISK_005861</name>
</gene>
<evidence type="ECO:0000256" key="8">
    <source>
        <dbReference type="ARBA" id="ARBA00023004"/>
    </source>
</evidence>
<dbReference type="GO" id="GO:0004768">
    <property type="term" value="F:stearoyl-CoA 9-desaturase activity"/>
    <property type="evidence" value="ECO:0007669"/>
    <property type="project" value="UniProtKB-EC"/>
</dbReference>
<evidence type="ECO:0000313" key="15">
    <source>
        <dbReference type="Proteomes" id="UP000036367"/>
    </source>
</evidence>
<feature type="transmembrane region" description="Helical" evidence="12">
    <location>
        <begin position="280"/>
        <end position="301"/>
    </location>
</feature>
<evidence type="ECO:0000256" key="11">
    <source>
        <dbReference type="ARBA" id="ARBA00023160"/>
    </source>
</evidence>
<dbReference type="GO" id="GO:0016020">
    <property type="term" value="C:membrane"/>
    <property type="evidence" value="ECO:0007669"/>
    <property type="project" value="UniProtKB-SubCell"/>
</dbReference>
<dbReference type="InterPro" id="IPR015876">
    <property type="entry name" value="Acyl-CoA_DS"/>
</dbReference>
<accession>A0A0J1B5D5</accession>
<dbReference type="Pfam" id="PF00487">
    <property type="entry name" value="FA_desaturase"/>
    <property type="match status" value="1"/>
</dbReference>
<keyword evidence="5" id="KW-0276">Fatty acid metabolism</keyword>
<evidence type="ECO:0000256" key="3">
    <source>
        <dbReference type="ARBA" id="ARBA00022516"/>
    </source>
</evidence>
<evidence type="ECO:0000256" key="10">
    <source>
        <dbReference type="ARBA" id="ARBA00023136"/>
    </source>
</evidence>
<feature type="transmembrane region" description="Helical" evidence="12">
    <location>
        <begin position="254"/>
        <end position="274"/>
    </location>
</feature>
<protein>
    <submittedName>
        <fullName evidence="14">Fatty acid desaturase</fullName>
        <ecNumber evidence="14">1.14.19.1</ecNumber>
    </submittedName>
</protein>
<comment type="subcellular location">
    <subcellularLocation>
        <location evidence="1">Membrane</location>
        <topology evidence="1">Multi-pass membrane protein</topology>
    </subcellularLocation>
</comment>
<comment type="caution">
    <text evidence="14">The sequence shown here is derived from an EMBL/GenBank/DDBJ whole genome shotgun (WGS) entry which is preliminary data.</text>
</comment>
<evidence type="ECO:0000313" key="14">
    <source>
        <dbReference type="EMBL" id="KLU02035.1"/>
    </source>
</evidence>
<keyword evidence="9" id="KW-0443">Lipid metabolism</keyword>
<keyword evidence="3" id="KW-0444">Lipid biosynthesis</keyword>
<proteinExistence type="inferred from homology"/>